<keyword evidence="2" id="KW-0227">DNA damage</keyword>
<feature type="domain" description="GIY-YIG" evidence="6">
    <location>
        <begin position="15"/>
        <end position="94"/>
    </location>
</feature>
<evidence type="ECO:0000256" key="2">
    <source>
        <dbReference type="ARBA" id="ARBA00022763"/>
    </source>
</evidence>
<evidence type="ECO:0000256" key="5">
    <source>
        <dbReference type="ARBA" id="ARBA00023204"/>
    </source>
</evidence>
<sequence>MDVFDYREELKKIPHRPGVYQYFDKNSELIYIGKAKDLRNRVGSYFVNENQLNGKTRVLVRKINRISFTIVDTEIDAWLLENSLIKKHKPKYNVLLKDDKTYPWIVIKNEPFSAGFLDQTIYQGWVSLLWPLSFGGDDAYCIGSDP</sequence>
<proteinExistence type="predicted"/>
<dbReference type="GO" id="GO:0004518">
    <property type="term" value="F:nuclease activity"/>
    <property type="evidence" value="ECO:0007669"/>
    <property type="project" value="UniProtKB-KW"/>
</dbReference>
<dbReference type="InterPro" id="IPR050066">
    <property type="entry name" value="UvrABC_protein_C"/>
</dbReference>
<dbReference type="PANTHER" id="PTHR30562:SF1">
    <property type="entry name" value="UVRABC SYSTEM PROTEIN C"/>
    <property type="match status" value="1"/>
</dbReference>
<dbReference type="PANTHER" id="PTHR30562">
    <property type="entry name" value="UVRC/OXIDOREDUCTASE"/>
    <property type="match status" value="1"/>
</dbReference>
<evidence type="ECO:0000313" key="8">
    <source>
        <dbReference type="Proteomes" id="UP000251241"/>
    </source>
</evidence>
<dbReference type="Pfam" id="PF01541">
    <property type="entry name" value="GIY-YIG"/>
    <property type="match status" value="1"/>
</dbReference>
<evidence type="ECO:0000256" key="3">
    <source>
        <dbReference type="ARBA" id="ARBA00022769"/>
    </source>
</evidence>
<dbReference type="Gene3D" id="3.40.1440.10">
    <property type="entry name" value="GIY-YIG endonuclease"/>
    <property type="match status" value="1"/>
</dbReference>
<dbReference type="FunFam" id="3.40.1440.10:FF:000001">
    <property type="entry name" value="UvrABC system protein C"/>
    <property type="match status" value="1"/>
</dbReference>
<organism evidence="7 8">
    <name type="scientific">Sphingobacterium multivorum</name>
    <dbReference type="NCBI Taxonomy" id="28454"/>
    <lineage>
        <taxon>Bacteria</taxon>
        <taxon>Pseudomonadati</taxon>
        <taxon>Bacteroidota</taxon>
        <taxon>Sphingobacteriia</taxon>
        <taxon>Sphingobacteriales</taxon>
        <taxon>Sphingobacteriaceae</taxon>
        <taxon>Sphingobacterium</taxon>
    </lineage>
</organism>
<dbReference type="SUPFAM" id="SSF82771">
    <property type="entry name" value="GIY-YIG endonuclease"/>
    <property type="match status" value="1"/>
</dbReference>
<keyword evidence="5" id="KW-0234">DNA repair</keyword>
<name>A0A2X2LCW7_SPHMU</name>
<reference evidence="7 8" key="1">
    <citation type="submission" date="2018-06" db="EMBL/GenBank/DDBJ databases">
        <authorList>
            <consortium name="Pathogen Informatics"/>
            <person name="Doyle S."/>
        </authorList>
    </citation>
    <scope>NUCLEOTIDE SEQUENCE [LARGE SCALE GENOMIC DNA]</scope>
    <source>
        <strain evidence="7 8">NCTC11343</strain>
    </source>
</reference>
<gene>
    <name evidence="7" type="primary">uvrC_2</name>
    <name evidence="7" type="ORF">NCTC11343_02722</name>
</gene>
<keyword evidence="4" id="KW-0267">Excision nuclease</keyword>
<evidence type="ECO:0000313" key="7">
    <source>
        <dbReference type="EMBL" id="SPZ87110.1"/>
    </source>
</evidence>
<dbReference type="InterPro" id="IPR035901">
    <property type="entry name" value="GIY-YIG_endonuc_sf"/>
</dbReference>
<dbReference type="SMART" id="SM00465">
    <property type="entry name" value="GIYc"/>
    <property type="match status" value="1"/>
</dbReference>
<dbReference type="GO" id="GO:0006289">
    <property type="term" value="P:nucleotide-excision repair"/>
    <property type="evidence" value="ECO:0007669"/>
    <property type="project" value="InterPro"/>
</dbReference>
<protein>
    <submittedName>
        <fullName evidence="7">Excinuclease ABC subunit C</fullName>
    </submittedName>
</protein>
<evidence type="ECO:0000256" key="4">
    <source>
        <dbReference type="ARBA" id="ARBA00022881"/>
    </source>
</evidence>
<dbReference type="AlphaFoldDB" id="A0A2X2LCW7"/>
<dbReference type="InterPro" id="IPR047296">
    <property type="entry name" value="GIY-YIG_UvrC_Cho"/>
</dbReference>
<dbReference type="PROSITE" id="PS50164">
    <property type="entry name" value="GIY_YIG"/>
    <property type="match status" value="1"/>
</dbReference>
<keyword evidence="3" id="KW-0228">DNA excision</keyword>
<dbReference type="InterPro" id="IPR000305">
    <property type="entry name" value="GIY-YIG_endonuc"/>
</dbReference>
<dbReference type="Proteomes" id="UP000251241">
    <property type="component" value="Unassembled WGS sequence"/>
</dbReference>
<dbReference type="GO" id="GO:0009380">
    <property type="term" value="C:excinuclease repair complex"/>
    <property type="evidence" value="ECO:0007669"/>
    <property type="project" value="TreeGrafter"/>
</dbReference>
<dbReference type="EMBL" id="UAUU01000009">
    <property type="protein sequence ID" value="SPZ87110.1"/>
    <property type="molecule type" value="Genomic_DNA"/>
</dbReference>
<evidence type="ECO:0000259" key="6">
    <source>
        <dbReference type="PROSITE" id="PS50164"/>
    </source>
</evidence>
<keyword evidence="1" id="KW-0963">Cytoplasm</keyword>
<accession>A0A2X2LCW7</accession>
<dbReference type="CDD" id="cd10434">
    <property type="entry name" value="GIY-YIG_UvrC_Cho"/>
    <property type="match status" value="1"/>
</dbReference>
<evidence type="ECO:0000256" key="1">
    <source>
        <dbReference type="ARBA" id="ARBA00022490"/>
    </source>
</evidence>